<comment type="subcellular location">
    <subcellularLocation>
        <location evidence="1 7">Cell membrane</location>
        <topology evidence="1 7">Multi-pass membrane protein</topology>
    </subcellularLocation>
</comment>
<keyword evidence="5 7" id="KW-1133">Transmembrane helix</keyword>
<evidence type="ECO:0000313" key="9">
    <source>
        <dbReference type="EMBL" id="MET3557164.1"/>
    </source>
</evidence>
<comment type="similarity">
    <text evidence="7">Belongs to the binding-protein-dependent transport system permease family.</text>
</comment>
<feature type="domain" description="ABC transmembrane type-1" evidence="8">
    <location>
        <begin position="65"/>
        <end position="254"/>
    </location>
</feature>
<dbReference type="Proteomes" id="UP001549122">
    <property type="component" value="Unassembled WGS sequence"/>
</dbReference>
<dbReference type="SUPFAM" id="SSF161098">
    <property type="entry name" value="MetI-like"/>
    <property type="match status" value="1"/>
</dbReference>
<dbReference type="PANTHER" id="PTHR43386:SF1">
    <property type="entry name" value="D,D-DIPEPTIDE TRANSPORT SYSTEM PERMEASE PROTEIN DDPC-RELATED"/>
    <property type="match status" value="1"/>
</dbReference>
<keyword evidence="4 7" id="KW-0812">Transmembrane</keyword>
<dbReference type="Gene3D" id="1.10.3720.10">
    <property type="entry name" value="MetI-like"/>
    <property type="match status" value="1"/>
</dbReference>
<dbReference type="InterPro" id="IPR050366">
    <property type="entry name" value="BP-dependent_transpt_permease"/>
</dbReference>
<evidence type="ECO:0000256" key="6">
    <source>
        <dbReference type="ARBA" id="ARBA00023136"/>
    </source>
</evidence>
<dbReference type="PANTHER" id="PTHR43386">
    <property type="entry name" value="OLIGOPEPTIDE TRANSPORT SYSTEM PERMEASE PROTEIN APPC"/>
    <property type="match status" value="1"/>
</dbReference>
<protein>
    <submittedName>
        <fullName evidence="9">Nickel transport system permease protein</fullName>
    </submittedName>
</protein>
<evidence type="ECO:0000256" key="1">
    <source>
        <dbReference type="ARBA" id="ARBA00004651"/>
    </source>
</evidence>
<dbReference type="InterPro" id="IPR000515">
    <property type="entry name" value="MetI-like"/>
</dbReference>
<feature type="transmembrane region" description="Helical" evidence="7">
    <location>
        <begin position="232"/>
        <end position="253"/>
    </location>
</feature>
<dbReference type="Pfam" id="PF00528">
    <property type="entry name" value="BPD_transp_1"/>
    <property type="match status" value="1"/>
</dbReference>
<reference evidence="9 10" key="1">
    <citation type="submission" date="2024-06" db="EMBL/GenBank/DDBJ databases">
        <title>Genomic Encyclopedia of Type Strains, Phase IV (KMG-IV): sequencing the most valuable type-strain genomes for metagenomic binning, comparative biology and taxonomic classification.</title>
        <authorList>
            <person name="Goeker M."/>
        </authorList>
    </citation>
    <scope>NUCLEOTIDE SEQUENCE [LARGE SCALE GENOMIC DNA]</scope>
    <source>
        <strain evidence="9 10">DSM 28303</strain>
    </source>
</reference>
<feature type="transmembrane region" description="Helical" evidence="7">
    <location>
        <begin position="127"/>
        <end position="146"/>
    </location>
</feature>
<keyword evidence="3" id="KW-1003">Cell membrane</keyword>
<dbReference type="RefSeq" id="WP_354363873.1">
    <property type="nucleotide sequence ID" value="NZ_JBEPLO010000002.1"/>
</dbReference>
<evidence type="ECO:0000256" key="2">
    <source>
        <dbReference type="ARBA" id="ARBA00022448"/>
    </source>
</evidence>
<name>A0ABV2FF33_9STRE</name>
<feature type="transmembrane region" description="Helical" evidence="7">
    <location>
        <begin position="69"/>
        <end position="93"/>
    </location>
</feature>
<keyword evidence="6 7" id="KW-0472">Membrane</keyword>
<keyword evidence="10" id="KW-1185">Reference proteome</keyword>
<keyword evidence="2 7" id="KW-0813">Transport</keyword>
<evidence type="ECO:0000259" key="8">
    <source>
        <dbReference type="PROSITE" id="PS50928"/>
    </source>
</evidence>
<evidence type="ECO:0000256" key="3">
    <source>
        <dbReference type="ARBA" id="ARBA00022475"/>
    </source>
</evidence>
<dbReference type="CDD" id="cd06261">
    <property type="entry name" value="TM_PBP2"/>
    <property type="match status" value="1"/>
</dbReference>
<evidence type="ECO:0000313" key="10">
    <source>
        <dbReference type="Proteomes" id="UP001549122"/>
    </source>
</evidence>
<evidence type="ECO:0000256" key="7">
    <source>
        <dbReference type="RuleBase" id="RU363032"/>
    </source>
</evidence>
<dbReference type="InterPro" id="IPR035906">
    <property type="entry name" value="MetI-like_sf"/>
</dbReference>
<comment type="caution">
    <text evidence="9">The sequence shown here is derived from an EMBL/GenBank/DDBJ whole genome shotgun (WGS) entry which is preliminary data.</text>
</comment>
<proteinExistence type="inferred from homology"/>
<feature type="transmembrane region" description="Helical" evidence="7">
    <location>
        <begin position="100"/>
        <end position="121"/>
    </location>
</feature>
<dbReference type="EMBL" id="JBEPLO010000002">
    <property type="protein sequence ID" value="MET3557164.1"/>
    <property type="molecule type" value="Genomic_DNA"/>
</dbReference>
<evidence type="ECO:0000256" key="4">
    <source>
        <dbReference type="ARBA" id="ARBA00022692"/>
    </source>
</evidence>
<organism evidence="9 10">
    <name type="scientific">Streptococcus rupicaprae</name>
    <dbReference type="NCBI Taxonomy" id="759619"/>
    <lineage>
        <taxon>Bacteria</taxon>
        <taxon>Bacillati</taxon>
        <taxon>Bacillota</taxon>
        <taxon>Bacilli</taxon>
        <taxon>Lactobacillales</taxon>
        <taxon>Streptococcaceae</taxon>
        <taxon>Streptococcus</taxon>
    </lineage>
</organism>
<sequence length="268" mass="29782">MAKRLFLPGTLLIFLFLIALIGPALVSHDPQYIDVSQKLLAPTRSHWFGTDQLGRDILSRLVSGARFSLFLALIITVLEVSIGSLVGLLVGWYQGRLEDGFLWLANVASAFPSFLLSLAAAGILGQGIVNMMVAIVMVEWIFYARLVANLVKTAKQEAYVMAAEMMGMSTGHILRYHIFPFVYKPILVLALMNIGNIILMISSFSFLGIGVQPNITEWGMMLYDARPYFRTASWMMMAPGLAIFLTVLSFNVLSDAVEEKGWKHLWKG</sequence>
<dbReference type="PROSITE" id="PS50928">
    <property type="entry name" value="ABC_TM1"/>
    <property type="match status" value="1"/>
</dbReference>
<gene>
    <name evidence="9" type="ORF">ABID29_000273</name>
</gene>
<evidence type="ECO:0000256" key="5">
    <source>
        <dbReference type="ARBA" id="ARBA00022989"/>
    </source>
</evidence>
<feature type="transmembrane region" description="Helical" evidence="7">
    <location>
        <begin position="185"/>
        <end position="211"/>
    </location>
</feature>
<accession>A0ABV2FF33</accession>